<dbReference type="AlphaFoldDB" id="A0AAN7X000"/>
<feature type="compositionally biased region" description="Polar residues" evidence="4">
    <location>
        <begin position="167"/>
        <end position="176"/>
    </location>
</feature>
<evidence type="ECO:0000256" key="1">
    <source>
        <dbReference type="ARBA" id="ARBA00003263"/>
    </source>
</evidence>
<feature type="compositionally biased region" description="Basic and acidic residues" evidence="4">
    <location>
        <begin position="360"/>
        <end position="369"/>
    </location>
</feature>
<feature type="compositionally biased region" description="Low complexity" evidence="4">
    <location>
        <begin position="234"/>
        <end position="249"/>
    </location>
</feature>
<feature type="region of interest" description="Disordered" evidence="4">
    <location>
        <begin position="23"/>
        <end position="176"/>
    </location>
</feature>
<dbReference type="Gene3D" id="1.10.10.60">
    <property type="entry name" value="Homeodomain-like"/>
    <property type="match status" value="1"/>
</dbReference>
<keyword evidence="2 3" id="KW-0539">Nucleus</keyword>
<feature type="compositionally biased region" description="Polar residues" evidence="4">
    <location>
        <begin position="372"/>
        <end position="397"/>
    </location>
</feature>
<dbReference type="Pfam" id="PF00046">
    <property type="entry name" value="Homeodomain"/>
    <property type="match status" value="1"/>
</dbReference>
<evidence type="ECO:0000256" key="2">
    <source>
        <dbReference type="PROSITE-ProRule" id="PRU00108"/>
    </source>
</evidence>
<dbReference type="PROSITE" id="PS50071">
    <property type="entry name" value="HOMEOBOX_2"/>
    <property type="match status" value="1"/>
</dbReference>
<dbReference type="CDD" id="cd00086">
    <property type="entry name" value="homeodomain"/>
    <property type="match status" value="1"/>
</dbReference>
<proteinExistence type="predicted"/>
<evidence type="ECO:0000259" key="5">
    <source>
        <dbReference type="PROSITE" id="PS50071"/>
    </source>
</evidence>
<dbReference type="SUPFAM" id="SSF46689">
    <property type="entry name" value="Homeodomain-like"/>
    <property type="match status" value="1"/>
</dbReference>
<accession>A0AAN7X000</accession>
<name>A0AAN7X000_ELEMC</name>
<feature type="compositionally biased region" description="Low complexity" evidence="4">
    <location>
        <begin position="693"/>
        <end position="714"/>
    </location>
</feature>
<sequence>MDEDCDIAEDFDCPSLLCKELEDLERKNHQGRRSRTRRGEGEERVFNQTEDKEAGEETGREHEEGESKRKDVDLENELMATEEEEQVRPESSLRAEEEQEERMEHDKIENNKEAIDKQEAKERKSLEERIEKKKGRKRRGRKQSERVRNRRGYKDVSKRFEEESRLQGASTMSSGESLALAEPPIGLMNSCDLSDPFFLGCGGTGLYRPAPAPLPLLYSSQPPVPIQPAPPQPQRACSPSLPHSHSLHGPQPHKMEITKVYSTQHSARYSSRSRAQELSLPLLPGMEIVDNGLLPPPPKKKTRTLYSTDQLEHLEAFFQEDHYPDAEKRKVIASSVGVTPQRIMVWFQNRRAKWRKVERSITARGEHRQSRAGRSSSPLHHQINSKSKGTPSFSSHPATKLPQLAPAASSFSALSNQTPPSYSNLLASLNSPGQSGGRDVGQQQLSSQGGLAEYHPRPMHSPPPLRRASLPLFLTTYNAANPAPPPLNNLAHTPPLFLDALESGSSLGHRDTQALQTDTSSLFDLGDKLDYLTSGQQNNPLSYQLQNSYPSTQPQHQPQASLPRMAYLTPTPYLTPNPPDSNPTSYLTFGPGGNSTGVVTYSTGGHAYFQSQSAGQILLQSASHPGGITAYQSYPWGSMYSQPAVHQRTQCPPTYPGSRGARDPQPPSSNSLPPPSYFIRGDHAVPSQANSQHSSHTSSSCTSTTTVLPPVSTLRPSRLRAEITPTKAASLLPSQVSPASPDSSPVPPCVKIEYDSPREIQSHFHCDFSLNNF</sequence>
<keyword evidence="2 3" id="KW-0238">DNA-binding</keyword>
<keyword evidence="7" id="KW-1185">Reference proteome</keyword>
<feature type="domain" description="Homeobox" evidence="5">
    <location>
        <begin position="297"/>
        <end position="357"/>
    </location>
</feature>
<dbReference type="InterPro" id="IPR042988">
    <property type="entry name" value="NOBOX"/>
</dbReference>
<comment type="caution">
    <text evidence="6">The sequence shown here is derived from an EMBL/GenBank/DDBJ whole genome shotgun (WGS) entry which is preliminary data.</text>
</comment>
<dbReference type="SMART" id="SM00389">
    <property type="entry name" value="HOX"/>
    <property type="match status" value="1"/>
</dbReference>
<evidence type="ECO:0000256" key="4">
    <source>
        <dbReference type="SAM" id="MobiDB-lite"/>
    </source>
</evidence>
<dbReference type="InterPro" id="IPR009057">
    <property type="entry name" value="Homeodomain-like_sf"/>
</dbReference>
<comment type="subcellular location">
    <subcellularLocation>
        <location evidence="2 3">Nucleus</location>
    </subcellularLocation>
</comment>
<dbReference type="GO" id="GO:0005634">
    <property type="term" value="C:nucleus"/>
    <property type="evidence" value="ECO:0007669"/>
    <property type="project" value="UniProtKB-SubCell"/>
</dbReference>
<dbReference type="EMBL" id="JAUZQC010000018">
    <property type="protein sequence ID" value="KAK5855151.1"/>
    <property type="molecule type" value="Genomic_DNA"/>
</dbReference>
<dbReference type="InterPro" id="IPR001356">
    <property type="entry name" value="HD"/>
</dbReference>
<dbReference type="Proteomes" id="UP001346869">
    <property type="component" value="Unassembled WGS sequence"/>
</dbReference>
<feature type="compositionally biased region" description="Pro residues" evidence="4">
    <location>
        <begin position="664"/>
        <end position="676"/>
    </location>
</feature>
<reference evidence="6 7" key="1">
    <citation type="journal article" date="2023" name="Genes (Basel)">
        <title>Chromosome-Level Genome Assembly and Circadian Gene Repertoire of the Patagonia Blennie Eleginops maclovinus-The Closest Ancestral Proxy of Antarctic Cryonotothenioids.</title>
        <authorList>
            <person name="Cheng C.C."/>
            <person name="Rivera-Colon A.G."/>
            <person name="Minhas B.F."/>
            <person name="Wilson L."/>
            <person name="Rayamajhi N."/>
            <person name="Vargas-Chacoff L."/>
            <person name="Catchen J.M."/>
        </authorList>
    </citation>
    <scope>NUCLEOTIDE SEQUENCE [LARGE SCALE GENOMIC DNA]</scope>
    <source>
        <strain evidence="6">JMC-PN-2008</strain>
    </source>
</reference>
<feature type="region of interest" description="Disordered" evidence="4">
    <location>
        <begin position="423"/>
        <end position="467"/>
    </location>
</feature>
<dbReference type="PANTHER" id="PTHR47060:SF1">
    <property type="entry name" value="HOMEOBOX PROTEIN NOBOX"/>
    <property type="match status" value="1"/>
</dbReference>
<feature type="compositionally biased region" description="Basic and acidic residues" evidence="4">
    <location>
        <begin position="37"/>
        <end position="73"/>
    </location>
</feature>
<feature type="region of interest" description="Disordered" evidence="4">
    <location>
        <begin position="360"/>
        <end position="400"/>
    </location>
</feature>
<feature type="region of interest" description="Disordered" evidence="4">
    <location>
        <begin position="645"/>
        <end position="716"/>
    </location>
</feature>
<feature type="compositionally biased region" description="Acidic residues" evidence="4">
    <location>
        <begin position="74"/>
        <end position="85"/>
    </location>
</feature>
<dbReference type="GO" id="GO:0000978">
    <property type="term" value="F:RNA polymerase II cis-regulatory region sequence-specific DNA binding"/>
    <property type="evidence" value="ECO:0007669"/>
    <property type="project" value="TreeGrafter"/>
</dbReference>
<keyword evidence="2 3" id="KW-0371">Homeobox</keyword>
<evidence type="ECO:0000313" key="7">
    <source>
        <dbReference type="Proteomes" id="UP001346869"/>
    </source>
</evidence>
<comment type="function">
    <text evidence="1">Sequence-specific transcription factor which is part of a developmental regulatory system that provides cells with specific positional identities on the anterior-posterior axis.</text>
</comment>
<feature type="compositionally biased region" description="Basic residues" evidence="4">
    <location>
        <begin position="132"/>
        <end position="141"/>
    </location>
</feature>
<reference evidence="6 7" key="2">
    <citation type="journal article" date="2023" name="Mol. Biol. Evol.">
        <title>Genomics of Secondarily Temperate Adaptation in the Only Non-Antarctic Icefish.</title>
        <authorList>
            <person name="Rivera-Colon A.G."/>
            <person name="Rayamajhi N."/>
            <person name="Minhas B.F."/>
            <person name="Madrigal G."/>
            <person name="Bilyk K.T."/>
            <person name="Yoon V."/>
            <person name="Hune M."/>
            <person name="Gregory S."/>
            <person name="Cheng C.H.C."/>
            <person name="Catchen J.M."/>
        </authorList>
    </citation>
    <scope>NUCLEOTIDE SEQUENCE [LARGE SCALE GENOMIC DNA]</scope>
    <source>
        <strain evidence="6">JMC-PN-2008</strain>
    </source>
</reference>
<dbReference type="PANTHER" id="PTHR47060">
    <property type="entry name" value="HOMEOBOX PROTEIN NOBOX"/>
    <property type="match status" value="1"/>
</dbReference>
<protein>
    <recommendedName>
        <fullName evidence="5">Homeobox domain-containing protein</fullName>
    </recommendedName>
</protein>
<evidence type="ECO:0000313" key="6">
    <source>
        <dbReference type="EMBL" id="KAK5855151.1"/>
    </source>
</evidence>
<gene>
    <name evidence="6" type="ORF">PBY51_005285</name>
</gene>
<organism evidence="6 7">
    <name type="scientific">Eleginops maclovinus</name>
    <name type="common">Patagonian blennie</name>
    <name type="synonym">Eleginus maclovinus</name>
    <dbReference type="NCBI Taxonomy" id="56733"/>
    <lineage>
        <taxon>Eukaryota</taxon>
        <taxon>Metazoa</taxon>
        <taxon>Chordata</taxon>
        <taxon>Craniata</taxon>
        <taxon>Vertebrata</taxon>
        <taxon>Euteleostomi</taxon>
        <taxon>Actinopterygii</taxon>
        <taxon>Neopterygii</taxon>
        <taxon>Teleostei</taxon>
        <taxon>Neoteleostei</taxon>
        <taxon>Acanthomorphata</taxon>
        <taxon>Eupercaria</taxon>
        <taxon>Perciformes</taxon>
        <taxon>Notothenioidei</taxon>
        <taxon>Eleginopidae</taxon>
        <taxon>Eleginops</taxon>
    </lineage>
</organism>
<evidence type="ECO:0000256" key="3">
    <source>
        <dbReference type="RuleBase" id="RU000682"/>
    </source>
</evidence>
<feature type="compositionally biased region" description="Polar residues" evidence="4">
    <location>
        <begin position="423"/>
        <end position="433"/>
    </location>
</feature>
<feature type="compositionally biased region" description="Basic and acidic residues" evidence="4">
    <location>
        <begin position="86"/>
        <end position="131"/>
    </location>
</feature>
<feature type="compositionally biased region" description="Basic and acidic residues" evidence="4">
    <location>
        <begin position="142"/>
        <end position="165"/>
    </location>
</feature>
<feature type="DNA-binding region" description="Homeobox" evidence="2">
    <location>
        <begin position="299"/>
        <end position="358"/>
    </location>
</feature>
<dbReference type="GO" id="GO:0000981">
    <property type="term" value="F:DNA-binding transcription factor activity, RNA polymerase II-specific"/>
    <property type="evidence" value="ECO:0007669"/>
    <property type="project" value="TreeGrafter"/>
</dbReference>
<feature type="region of interest" description="Disordered" evidence="4">
    <location>
        <begin position="226"/>
        <end position="249"/>
    </location>
</feature>
<feature type="compositionally biased region" description="Low complexity" evidence="4">
    <location>
        <begin position="441"/>
        <end position="451"/>
    </location>
</feature>